<evidence type="ECO:0000256" key="1">
    <source>
        <dbReference type="SAM" id="SignalP"/>
    </source>
</evidence>
<dbReference type="Proteomes" id="UP000271889">
    <property type="component" value="Unassembled WGS sequence"/>
</dbReference>
<keyword evidence="3" id="KW-1185">Reference proteome</keyword>
<reference evidence="2 3" key="1">
    <citation type="submission" date="2018-11" db="EMBL/GenBank/DDBJ databases">
        <authorList>
            <consortium name="Pathogen Informatics"/>
        </authorList>
    </citation>
    <scope>NUCLEOTIDE SEQUENCE [LARGE SCALE GENOMIC DNA]</scope>
</reference>
<evidence type="ECO:0000313" key="3">
    <source>
        <dbReference type="Proteomes" id="UP000271889"/>
    </source>
</evidence>
<feature type="signal peptide" evidence="1">
    <location>
        <begin position="1"/>
        <end position="21"/>
    </location>
</feature>
<dbReference type="EMBL" id="UYRV01013173">
    <property type="protein sequence ID" value="VDK59435.1"/>
    <property type="molecule type" value="Genomic_DNA"/>
</dbReference>
<dbReference type="AlphaFoldDB" id="A0A3P6RYV2"/>
<protein>
    <recommendedName>
        <fullName evidence="4">Nematode cuticle collagen N-terminal domain-containing protein</fullName>
    </recommendedName>
</protein>
<proteinExistence type="predicted"/>
<accession>A0A3P6RYV2</accession>
<name>A0A3P6RYV2_CYLGO</name>
<keyword evidence="1" id="KW-0732">Signal</keyword>
<evidence type="ECO:0000313" key="2">
    <source>
        <dbReference type="EMBL" id="VDK59435.1"/>
    </source>
</evidence>
<organism evidence="2 3">
    <name type="scientific">Cylicostephanus goldi</name>
    <name type="common">Nematode worm</name>
    <dbReference type="NCBI Taxonomy" id="71465"/>
    <lineage>
        <taxon>Eukaryota</taxon>
        <taxon>Metazoa</taxon>
        <taxon>Ecdysozoa</taxon>
        <taxon>Nematoda</taxon>
        <taxon>Chromadorea</taxon>
        <taxon>Rhabditida</taxon>
        <taxon>Rhabditina</taxon>
        <taxon>Rhabditomorpha</taxon>
        <taxon>Strongyloidea</taxon>
        <taxon>Strongylidae</taxon>
        <taxon>Cylicostephanus</taxon>
    </lineage>
</organism>
<evidence type="ECO:0008006" key="4">
    <source>
        <dbReference type="Google" id="ProtNLM"/>
    </source>
</evidence>
<sequence>MMVALLFALLAGAFVVAYTSAFVCAGLSEDVTAVDILNSSGVDDDTPSPKQPAVDVM</sequence>
<gene>
    <name evidence="2" type="ORF">CGOC_LOCUS4662</name>
</gene>
<feature type="chain" id="PRO_5018155831" description="Nematode cuticle collagen N-terminal domain-containing protein" evidence="1">
    <location>
        <begin position="22"/>
        <end position="57"/>
    </location>
</feature>